<gene>
    <name evidence="7" type="primary">uvrC</name>
    <name evidence="12" type="ORF">C2E25_02365</name>
</gene>
<dbReference type="Proteomes" id="UP000236340">
    <property type="component" value="Unassembled WGS sequence"/>
</dbReference>
<accession>A0A2K2HDT9</accession>
<comment type="similarity">
    <text evidence="7">Belongs to the UvrC family.</text>
</comment>
<proteinExistence type="inferred from homology"/>
<dbReference type="RefSeq" id="WP_103114191.1">
    <property type="nucleotide sequence ID" value="NZ_PPFX01000003.1"/>
</dbReference>
<evidence type="ECO:0000259" key="10">
    <source>
        <dbReference type="PROSITE" id="PS50164"/>
    </source>
</evidence>
<comment type="function">
    <text evidence="7">The UvrABC repair system catalyzes the recognition and processing of DNA lesions. UvrC both incises the 5' and 3' sides of the lesion. The N-terminal half is responsible for the 3' incision and the C-terminal half is responsible for the 5' incision.</text>
</comment>
<dbReference type="SUPFAM" id="SSF47781">
    <property type="entry name" value="RuvA domain 2-like"/>
    <property type="match status" value="1"/>
</dbReference>
<evidence type="ECO:0000313" key="13">
    <source>
        <dbReference type="Proteomes" id="UP000236340"/>
    </source>
</evidence>
<feature type="domain" description="GIY-YIG" evidence="10">
    <location>
        <begin position="16"/>
        <end position="95"/>
    </location>
</feature>
<dbReference type="GO" id="GO:0009381">
    <property type="term" value="F:excinuclease ABC activity"/>
    <property type="evidence" value="ECO:0007669"/>
    <property type="project" value="UniProtKB-UniRule"/>
</dbReference>
<dbReference type="PANTHER" id="PTHR30562:SF1">
    <property type="entry name" value="UVRABC SYSTEM PROTEIN C"/>
    <property type="match status" value="1"/>
</dbReference>
<evidence type="ECO:0000256" key="3">
    <source>
        <dbReference type="ARBA" id="ARBA00022769"/>
    </source>
</evidence>
<dbReference type="InterPro" id="IPR000305">
    <property type="entry name" value="GIY-YIG_endonuc"/>
</dbReference>
<dbReference type="InterPro" id="IPR050066">
    <property type="entry name" value="UvrABC_protein_C"/>
</dbReference>
<sequence length="617" mass="71536">MTETPPFSFDARKFPTTPGVYLMKGTDDKVLYVGKAINLRNRLRSYFSTTGDGRAHIRFLLSRIRDIEVIVTDTDKEALILENTLIKKYRPRYNINLRDDKTYVSLRIDLREEFPGLQITRKVKKDGARYFGPYASSAAVRQTLKEIYRIFPLRHYPLQRCRKRGRPCLFHQIGQCSAPCHGLIDKEAYQRLVDGVIALLSGRESEVIAELKQRMQVASTALRFEEAARLRDQIRAIEATVERQKVVSTADRDQDVFGLHRDGGEVEVSILFIRRGKLTGHRSYNLEWRLDENELLASFLQEFYRRDLLIPDQILLPFLPETHQGISEWLREMRGRRVELLAPQRGVNREMVLMANRNAEESRRERGRRHENRLRLLETLQQRLQLRHLPRRIECFDISNFQGRQSVGSMAVIIDAEPAPQQYRRFRIRTIIGSDDFASLAEVLQRRLSRGRKDDDLPDCLLIDGGKGQLGRVREVVRTLGLEERLDLIGMAKSRVMANVRGKVVERSEERFFRPGRKNPVILRQGSAELFLLQRLRDEAHRFAIEYHRKLRGRASLHSRLEEIPGIGPARRKLLLKHFGSLKKIRSAGLAELEAVPGLPKELAARILKTLQEPREP</sequence>
<evidence type="ECO:0000259" key="11">
    <source>
        <dbReference type="PROSITE" id="PS50165"/>
    </source>
</evidence>
<keyword evidence="8" id="KW-0175">Coiled coil</keyword>
<dbReference type="PANTHER" id="PTHR30562">
    <property type="entry name" value="UVRC/OXIDOREDUCTASE"/>
    <property type="match status" value="1"/>
</dbReference>
<evidence type="ECO:0000256" key="2">
    <source>
        <dbReference type="ARBA" id="ARBA00022763"/>
    </source>
</evidence>
<protein>
    <recommendedName>
        <fullName evidence="7">UvrABC system protein C</fullName>
        <shortName evidence="7">Protein UvrC</shortName>
    </recommendedName>
    <alternativeName>
        <fullName evidence="7">Excinuclease ABC subunit C</fullName>
    </alternativeName>
</protein>
<evidence type="ECO:0000256" key="1">
    <source>
        <dbReference type="ARBA" id="ARBA00022490"/>
    </source>
</evidence>
<dbReference type="SUPFAM" id="SSF46600">
    <property type="entry name" value="C-terminal UvrC-binding domain of UvrB"/>
    <property type="match status" value="1"/>
</dbReference>
<keyword evidence="3 7" id="KW-0228">DNA excision</keyword>
<dbReference type="InterPro" id="IPR038476">
    <property type="entry name" value="UvrC_RNase_H_dom_sf"/>
</dbReference>
<reference evidence="12 13" key="1">
    <citation type="journal article" date="2018" name="Genome Announc.">
        <title>Genome Sequence of Geothermobacter sp. HR-1 Iron Reducer from the Loihi Seamount.</title>
        <authorList>
            <person name="Smith H."/>
            <person name="Abuyen K."/>
            <person name="Tremblay J."/>
            <person name="Savalia P."/>
            <person name="Perez-Rodriguez I."/>
            <person name="Emerson D."/>
            <person name="Tully B."/>
            <person name="Amend J."/>
        </authorList>
    </citation>
    <scope>NUCLEOTIDE SEQUENCE [LARGE SCALE GENOMIC DNA]</scope>
    <source>
        <strain evidence="12 13">HR-1</strain>
    </source>
</reference>
<dbReference type="Pfam" id="PF08459">
    <property type="entry name" value="UvrC_RNaseH_dom"/>
    <property type="match status" value="1"/>
</dbReference>
<dbReference type="EMBL" id="PPFX01000003">
    <property type="protein sequence ID" value="PNU21419.1"/>
    <property type="molecule type" value="Genomic_DNA"/>
</dbReference>
<dbReference type="Pfam" id="PF22920">
    <property type="entry name" value="UvrC_RNaseH"/>
    <property type="match status" value="1"/>
</dbReference>
<evidence type="ECO:0000313" key="12">
    <source>
        <dbReference type="EMBL" id="PNU21419.1"/>
    </source>
</evidence>
<keyword evidence="1 7" id="KW-0963">Cytoplasm</keyword>
<dbReference type="Gene3D" id="3.30.420.340">
    <property type="entry name" value="UvrC, RNAse H endonuclease domain"/>
    <property type="match status" value="1"/>
</dbReference>
<keyword evidence="5 7" id="KW-0234">DNA repair</keyword>
<dbReference type="Pfam" id="PF14520">
    <property type="entry name" value="HHH_5"/>
    <property type="match status" value="1"/>
</dbReference>
<dbReference type="InterPro" id="IPR004791">
    <property type="entry name" value="UvrC"/>
</dbReference>
<dbReference type="InterPro" id="IPR001943">
    <property type="entry name" value="UVR_dom"/>
</dbReference>
<dbReference type="InterPro" id="IPR035901">
    <property type="entry name" value="GIY-YIG_endonuc_sf"/>
</dbReference>
<evidence type="ECO:0000256" key="7">
    <source>
        <dbReference type="HAMAP-Rule" id="MF_00203"/>
    </source>
</evidence>
<evidence type="ECO:0000256" key="8">
    <source>
        <dbReference type="SAM" id="Coils"/>
    </source>
</evidence>
<dbReference type="AlphaFoldDB" id="A0A2K2HDT9"/>
<keyword evidence="2 7" id="KW-0227">DNA damage</keyword>
<dbReference type="GO" id="GO:0005737">
    <property type="term" value="C:cytoplasm"/>
    <property type="evidence" value="ECO:0007669"/>
    <property type="project" value="UniProtKB-SubCell"/>
</dbReference>
<dbReference type="GO" id="GO:0009380">
    <property type="term" value="C:excinuclease repair complex"/>
    <property type="evidence" value="ECO:0007669"/>
    <property type="project" value="InterPro"/>
</dbReference>
<dbReference type="InterPro" id="IPR003583">
    <property type="entry name" value="Hlx-hairpin-Hlx_DNA-bd_motif"/>
</dbReference>
<dbReference type="CDD" id="cd10434">
    <property type="entry name" value="GIY-YIG_UvrC_Cho"/>
    <property type="match status" value="1"/>
</dbReference>
<dbReference type="Gene3D" id="3.40.1440.10">
    <property type="entry name" value="GIY-YIG endonuclease"/>
    <property type="match status" value="1"/>
</dbReference>
<dbReference type="HAMAP" id="MF_00203">
    <property type="entry name" value="UvrC"/>
    <property type="match status" value="1"/>
</dbReference>
<dbReference type="Gene3D" id="1.10.150.20">
    <property type="entry name" value="5' to 3' exonuclease, C-terminal subdomain"/>
    <property type="match status" value="1"/>
</dbReference>
<keyword evidence="6 7" id="KW-0742">SOS response</keyword>
<evidence type="ECO:0000256" key="4">
    <source>
        <dbReference type="ARBA" id="ARBA00022881"/>
    </source>
</evidence>
<dbReference type="PROSITE" id="PS50151">
    <property type="entry name" value="UVR"/>
    <property type="match status" value="1"/>
</dbReference>
<evidence type="ECO:0000256" key="6">
    <source>
        <dbReference type="ARBA" id="ARBA00023236"/>
    </source>
</evidence>
<comment type="subunit">
    <text evidence="7">Interacts with UvrB in an incision complex.</text>
</comment>
<dbReference type="NCBIfam" id="NF001824">
    <property type="entry name" value="PRK00558.1-5"/>
    <property type="match status" value="1"/>
</dbReference>
<evidence type="ECO:0000256" key="5">
    <source>
        <dbReference type="ARBA" id="ARBA00023204"/>
    </source>
</evidence>
<dbReference type="GO" id="GO:0003677">
    <property type="term" value="F:DNA binding"/>
    <property type="evidence" value="ECO:0007669"/>
    <property type="project" value="UniProtKB-UniRule"/>
</dbReference>
<dbReference type="Pfam" id="PF01541">
    <property type="entry name" value="GIY-YIG"/>
    <property type="match status" value="1"/>
</dbReference>
<feature type="coiled-coil region" evidence="8">
    <location>
        <begin position="208"/>
        <end position="247"/>
    </location>
</feature>
<comment type="caution">
    <text evidence="12">The sequence shown here is derived from an EMBL/GenBank/DDBJ whole genome shotgun (WGS) entry which is preliminary data.</text>
</comment>
<dbReference type="InterPro" id="IPR036876">
    <property type="entry name" value="UVR_dom_sf"/>
</dbReference>
<evidence type="ECO:0000259" key="9">
    <source>
        <dbReference type="PROSITE" id="PS50151"/>
    </source>
</evidence>
<dbReference type="PROSITE" id="PS50164">
    <property type="entry name" value="GIY_YIG"/>
    <property type="match status" value="1"/>
</dbReference>
<organism evidence="12 13">
    <name type="scientific">Geothermobacter hydrogeniphilus</name>
    <dbReference type="NCBI Taxonomy" id="1969733"/>
    <lineage>
        <taxon>Bacteria</taxon>
        <taxon>Pseudomonadati</taxon>
        <taxon>Thermodesulfobacteriota</taxon>
        <taxon>Desulfuromonadia</taxon>
        <taxon>Desulfuromonadales</taxon>
        <taxon>Geothermobacteraceae</taxon>
        <taxon>Geothermobacter</taxon>
    </lineage>
</organism>
<name>A0A2K2HDT9_9BACT</name>
<dbReference type="FunFam" id="3.40.1440.10:FF:000001">
    <property type="entry name" value="UvrABC system protein C"/>
    <property type="match status" value="1"/>
</dbReference>
<dbReference type="SMART" id="SM00465">
    <property type="entry name" value="GIYc"/>
    <property type="match status" value="1"/>
</dbReference>
<dbReference type="SUPFAM" id="SSF82771">
    <property type="entry name" value="GIY-YIG endonuclease"/>
    <property type="match status" value="1"/>
</dbReference>
<feature type="domain" description="UVR" evidence="9">
    <location>
        <begin position="205"/>
        <end position="240"/>
    </location>
</feature>
<dbReference type="Pfam" id="PF02151">
    <property type="entry name" value="UVR"/>
    <property type="match status" value="1"/>
</dbReference>
<dbReference type="GO" id="GO:0009432">
    <property type="term" value="P:SOS response"/>
    <property type="evidence" value="ECO:0007669"/>
    <property type="project" value="UniProtKB-UniRule"/>
</dbReference>
<dbReference type="InterPro" id="IPR047296">
    <property type="entry name" value="GIY-YIG_UvrC_Cho"/>
</dbReference>
<dbReference type="NCBIfam" id="TIGR00194">
    <property type="entry name" value="uvrC"/>
    <property type="match status" value="1"/>
</dbReference>
<dbReference type="OrthoDB" id="9804933at2"/>
<dbReference type="InterPro" id="IPR001162">
    <property type="entry name" value="UvrC_RNase_H_dom"/>
</dbReference>
<dbReference type="Gene3D" id="4.10.860.10">
    <property type="entry name" value="UVR domain"/>
    <property type="match status" value="1"/>
</dbReference>
<dbReference type="GO" id="GO:0006289">
    <property type="term" value="P:nucleotide-excision repair"/>
    <property type="evidence" value="ECO:0007669"/>
    <property type="project" value="UniProtKB-UniRule"/>
</dbReference>
<dbReference type="InterPro" id="IPR010994">
    <property type="entry name" value="RuvA_2-like"/>
</dbReference>
<keyword evidence="4 7" id="KW-0267">Excision nuclease</keyword>
<dbReference type="SMART" id="SM00278">
    <property type="entry name" value="HhH1"/>
    <property type="match status" value="2"/>
</dbReference>
<comment type="subcellular location">
    <subcellularLocation>
        <location evidence="7">Cytoplasm</location>
    </subcellularLocation>
</comment>
<dbReference type="PROSITE" id="PS50165">
    <property type="entry name" value="UVRC"/>
    <property type="match status" value="1"/>
</dbReference>
<feature type="domain" description="UvrC family homology region profile" evidence="11">
    <location>
        <begin position="256"/>
        <end position="477"/>
    </location>
</feature>